<proteinExistence type="predicted"/>
<evidence type="ECO:0000313" key="3">
    <source>
        <dbReference type="Proteomes" id="UP000246073"/>
    </source>
</evidence>
<dbReference type="PIRSF" id="PIRSF032064">
    <property type="entry name" value="UCP032064"/>
    <property type="match status" value="1"/>
</dbReference>
<dbReference type="Proteomes" id="UP000574931">
    <property type="component" value="Unassembled WGS sequence"/>
</dbReference>
<reference evidence="3" key="1">
    <citation type="submission" date="2017-12" db="EMBL/GenBank/DDBJ databases">
        <authorList>
            <person name="Diaz M."/>
        </authorList>
    </citation>
    <scope>NUCLEOTIDE SEQUENCE [LARGE SCALE GENOMIC DNA]</scope>
    <source>
        <strain evidence="3">FI11154</strain>
    </source>
</reference>
<dbReference type="EMBL" id="OOFM01000005">
    <property type="protein sequence ID" value="SPL64724.1"/>
    <property type="molecule type" value="Genomic_DNA"/>
</dbReference>
<dbReference type="InterPro" id="IPR010593">
    <property type="entry name" value="DUF1159"/>
</dbReference>
<sequence>MSEPKSKRGFRPLADMTSGLMDPMLQKRAGINLSLLQSWEDIVGPAIGATSRPLRILWPRRLHEDDPFKPATLIIACEGFAALQIQHETGEIISRVNGFLGFSAIGRIRIEQKPPAIPAKRRAKRLAPLAPSEERRIDKATDGIEDDALRAALARLGKNILAEKRSSGKKTD</sequence>
<gene>
    <name evidence="1" type="ORF">HKX02_23130</name>
    <name evidence="2" type="ORF">OHAE_591</name>
</gene>
<dbReference type="Proteomes" id="UP000246073">
    <property type="component" value="Unassembled WGS sequence"/>
</dbReference>
<dbReference type="EMBL" id="JABFCY010000019">
    <property type="protein sequence ID" value="NNU63123.1"/>
    <property type="molecule type" value="Genomic_DNA"/>
</dbReference>
<protein>
    <submittedName>
        <fullName evidence="1">DUF721 domain-containing protein</fullName>
    </submittedName>
</protein>
<evidence type="ECO:0000313" key="2">
    <source>
        <dbReference type="EMBL" id="SPL64724.1"/>
    </source>
</evidence>
<dbReference type="AlphaFoldDB" id="A0A2P9HKQ5"/>
<organism evidence="2 3">
    <name type="scientific">Ochrobactrum soli</name>
    <dbReference type="NCBI Taxonomy" id="2448455"/>
    <lineage>
        <taxon>Bacteria</taxon>
        <taxon>Pseudomonadati</taxon>
        <taxon>Pseudomonadota</taxon>
        <taxon>Alphaproteobacteria</taxon>
        <taxon>Hyphomicrobiales</taxon>
        <taxon>Brucellaceae</taxon>
        <taxon>Brucella/Ochrobactrum group</taxon>
        <taxon>Ochrobactrum</taxon>
    </lineage>
</organism>
<keyword evidence="4" id="KW-1185">Reference proteome</keyword>
<reference evidence="2" key="2">
    <citation type="submission" date="2017-12" db="EMBL/GenBank/DDBJ databases">
        <authorList>
            <person name="Hurst M.R.H."/>
        </authorList>
    </citation>
    <scope>NUCLEOTIDE SEQUENCE [LARGE SCALE GENOMIC DNA]</scope>
    <source>
        <strain evidence="2">FI11154</strain>
    </source>
</reference>
<evidence type="ECO:0000313" key="4">
    <source>
        <dbReference type="Proteomes" id="UP000574931"/>
    </source>
</evidence>
<name>A0A2P9HKQ5_9HYPH</name>
<reference evidence="1 4" key="3">
    <citation type="submission" date="2020-05" db="EMBL/GenBank/DDBJ databases">
        <title>Draft Genome Sequence of Ochrobactrum soli Isolated from Stable Fly Gut.</title>
        <authorList>
            <person name="Pileggi M.T."/>
            <person name="Vazhakkala L.J."/>
            <person name="Wong C.N."/>
        </authorList>
    </citation>
    <scope>NUCLEOTIDE SEQUENCE [LARGE SCALE GENOMIC DNA]</scope>
    <source>
        <strain evidence="1 4">MTP-C0764</strain>
    </source>
</reference>
<dbReference type="Pfam" id="PF05258">
    <property type="entry name" value="DciA"/>
    <property type="match status" value="1"/>
</dbReference>
<evidence type="ECO:0000313" key="1">
    <source>
        <dbReference type="EMBL" id="NNU63123.1"/>
    </source>
</evidence>
<dbReference type="RefSeq" id="WP_109368517.1">
    <property type="nucleotide sequence ID" value="NZ_JABFCY010000019.1"/>
</dbReference>
<accession>A0A2P9HKQ5</accession>
<dbReference type="InterPro" id="IPR007922">
    <property type="entry name" value="DciA-like"/>
</dbReference>